<protein>
    <recommendedName>
        <fullName evidence="5">Sensor domain-containing protein</fullName>
    </recommendedName>
</protein>
<proteinExistence type="predicted"/>
<dbReference type="KEGG" id="sfy:GFH48_23965"/>
<organism evidence="3 4">
    <name type="scientific">Streptomyces fagopyri</name>
    <dbReference type="NCBI Taxonomy" id="2662397"/>
    <lineage>
        <taxon>Bacteria</taxon>
        <taxon>Bacillati</taxon>
        <taxon>Actinomycetota</taxon>
        <taxon>Actinomycetes</taxon>
        <taxon>Kitasatosporales</taxon>
        <taxon>Streptomycetaceae</taxon>
        <taxon>Streptomyces</taxon>
    </lineage>
</organism>
<feature type="signal peptide" evidence="2">
    <location>
        <begin position="1"/>
        <end position="24"/>
    </location>
</feature>
<evidence type="ECO:0000313" key="3">
    <source>
        <dbReference type="EMBL" id="QFZ75909.1"/>
    </source>
</evidence>
<evidence type="ECO:0000256" key="1">
    <source>
        <dbReference type="SAM" id="MobiDB-lite"/>
    </source>
</evidence>
<accession>A0A5Q0LHG0</accession>
<dbReference type="Proteomes" id="UP000326179">
    <property type="component" value="Chromosome"/>
</dbReference>
<name>A0A5Q0LHG0_9ACTN</name>
<keyword evidence="2" id="KW-0732">Signal</keyword>
<sequence length="243" mass="24631">MRHPSPYRPARTLLAAAVLPLALAACSAGTSDTSGRPSAAPTKAAKDPDAGLLTGAQLKKALAPASFFASGFAVDPDGARDSGATYTAPSASAVPKPDCSLLGGTSWISVTGVSGVSFAQNDYVSRTTSQDIAQEIDTFRGTTAAEVLKDLEKTVTACAAFTDSQTHSQVKVTGAATPGLGDTAYTITLTDSAWQNGTTLIAVRSGTDVVSVFSTDGHDNGAATAGKLAARIVTSVRGEHQRA</sequence>
<keyword evidence="4" id="KW-1185">Reference proteome</keyword>
<dbReference type="PROSITE" id="PS51257">
    <property type="entry name" value="PROKAR_LIPOPROTEIN"/>
    <property type="match status" value="1"/>
</dbReference>
<dbReference type="EMBL" id="CP045643">
    <property type="protein sequence ID" value="QFZ75909.1"/>
    <property type="molecule type" value="Genomic_DNA"/>
</dbReference>
<feature type="chain" id="PRO_5024828676" description="Sensor domain-containing protein" evidence="2">
    <location>
        <begin position="25"/>
        <end position="243"/>
    </location>
</feature>
<gene>
    <name evidence="3" type="ORF">GFH48_23965</name>
</gene>
<reference evidence="3 4" key="1">
    <citation type="submission" date="2019-10" db="EMBL/GenBank/DDBJ databases">
        <title>A novel species.</title>
        <authorList>
            <person name="Gao J."/>
        </authorList>
    </citation>
    <scope>NUCLEOTIDE SEQUENCE [LARGE SCALE GENOMIC DNA]</scope>
    <source>
        <strain evidence="3 4">QMT-28</strain>
    </source>
</reference>
<evidence type="ECO:0000256" key="2">
    <source>
        <dbReference type="SAM" id="SignalP"/>
    </source>
</evidence>
<feature type="region of interest" description="Disordered" evidence="1">
    <location>
        <begin position="29"/>
        <end position="49"/>
    </location>
</feature>
<evidence type="ECO:0008006" key="5">
    <source>
        <dbReference type="Google" id="ProtNLM"/>
    </source>
</evidence>
<dbReference type="AlphaFoldDB" id="A0A5Q0LHG0"/>
<evidence type="ECO:0000313" key="4">
    <source>
        <dbReference type="Proteomes" id="UP000326179"/>
    </source>
</evidence>
<dbReference type="RefSeq" id="WP_153290162.1">
    <property type="nucleotide sequence ID" value="NZ_CP045643.1"/>
</dbReference>